<reference evidence="3 4" key="1">
    <citation type="journal article" date="2019" name="Nat. Med.">
        <title>A library of human gut bacterial isolates paired with longitudinal multiomics data enables mechanistic microbiome research.</title>
        <authorList>
            <person name="Poyet M."/>
            <person name="Groussin M."/>
            <person name="Gibbons S.M."/>
            <person name="Avila-Pacheco J."/>
            <person name="Jiang X."/>
            <person name="Kearney S.M."/>
            <person name="Perrotta A.R."/>
            <person name="Berdy B."/>
            <person name="Zhao S."/>
            <person name="Lieberman T.D."/>
            <person name="Swanson P.K."/>
            <person name="Smith M."/>
            <person name="Roesemann S."/>
            <person name="Alexander J.E."/>
            <person name="Rich S.A."/>
            <person name="Livny J."/>
            <person name="Vlamakis H."/>
            <person name="Clish C."/>
            <person name="Bullock K."/>
            <person name="Deik A."/>
            <person name="Scott J."/>
            <person name="Pierce K.A."/>
            <person name="Xavier R.J."/>
            <person name="Alm E.J."/>
        </authorList>
    </citation>
    <scope>NUCLEOTIDE SEQUENCE [LARGE SCALE GENOMIC DNA]</scope>
    <source>
        <strain evidence="3 4">BIOML-A16</strain>
    </source>
</reference>
<dbReference type="EMBL" id="WDCP01000118">
    <property type="protein sequence ID" value="KAB6335744.1"/>
    <property type="molecule type" value="Genomic_DNA"/>
</dbReference>
<keyword evidence="2" id="KW-0238">DNA-binding</keyword>
<dbReference type="GO" id="GO:0009307">
    <property type="term" value="P:DNA restriction-modification system"/>
    <property type="evidence" value="ECO:0007669"/>
    <property type="project" value="UniProtKB-KW"/>
</dbReference>
<comment type="caution">
    <text evidence="3">The sequence shown here is derived from an EMBL/GenBank/DDBJ whole genome shotgun (WGS) entry which is preliminary data.</text>
</comment>
<dbReference type="GO" id="GO:0003677">
    <property type="term" value="F:DNA binding"/>
    <property type="evidence" value="ECO:0007669"/>
    <property type="project" value="UniProtKB-KW"/>
</dbReference>
<keyword evidence="3" id="KW-0378">Hydrolase</keyword>
<dbReference type="RefSeq" id="WP_151929149.1">
    <property type="nucleotide sequence ID" value="NZ_WDCP01000118.1"/>
</dbReference>
<accession>A0A7J5Q583</accession>
<keyword evidence="3" id="KW-0255">Endonuclease</keyword>
<dbReference type="Proteomes" id="UP000438288">
    <property type="component" value="Unassembled WGS sequence"/>
</dbReference>
<organism evidence="3 4">
    <name type="scientific">Bacteroides xylanisolvens</name>
    <dbReference type="NCBI Taxonomy" id="371601"/>
    <lineage>
        <taxon>Bacteria</taxon>
        <taxon>Pseudomonadati</taxon>
        <taxon>Bacteroidota</taxon>
        <taxon>Bacteroidia</taxon>
        <taxon>Bacteroidales</taxon>
        <taxon>Bacteroidaceae</taxon>
        <taxon>Bacteroides</taxon>
    </lineage>
</organism>
<evidence type="ECO:0000313" key="3">
    <source>
        <dbReference type="EMBL" id="KAB6335744.1"/>
    </source>
</evidence>
<evidence type="ECO:0000313" key="4">
    <source>
        <dbReference type="Proteomes" id="UP000438288"/>
    </source>
</evidence>
<dbReference type="PANTHER" id="PTHR30408:SF13">
    <property type="entry name" value="TYPE I RESTRICTION ENZYME HINDI SPECIFICITY SUBUNIT"/>
    <property type="match status" value="1"/>
</dbReference>
<keyword evidence="3" id="KW-0540">Nuclease</keyword>
<dbReference type="SUPFAM" id="SSF116734">
    <property type="entry name" value="DNA methylase specificity domain"/>
    <property type="match status" value="2"/>
</dbReference>
<gene>
    <name evidence="3" type="ORF">GAZ43_25185</name>
</gene>
<dbReference type="Gene3D" id="1.10.287.1120">
    <property type="entry name" value="Bipartite methylase S protein"/>
    <property type="match status" value="1"/>
</dbReference>
<dbReference type="GO" id="GO:0004519">
    <property type="term" value="F:endonuclease activity"/>
    <property type="evidence" value="ECO:0007669"/>
    <property type="project" value="UniProtKB-KW"/>
</dbReference>
<evidence type="ECO:0000256" key="2">
    <source>
        <dbReference type="ARBA" id="ARBA00023125"/>
    </source>
</evidence>
<dbReference type="InterPro" id="IPR044946">
    <property type="entry name" value="Restrct_endonuc_typeI_TRD_sf"/>
</dbReference>
<proteinExistence type="predicted"/>
<keyword evidence="1" id="KW-0680">Restriction system</keyword>
<dbReference type="InterPro" id="IPR052021">
    <property type="entry name" value="Type-I_RS_S_subunit"/>
</dbReference>
<sequence length="417" mass="47436">MANNNNKDKCNVPNLRFPEFSGEWEKCKVSELLDFYSTNSLCWEQLEYDTENISNLHYGLIHVGLPTMVNLVQDRLPNIKDGNKPKNYELCKEGDVAFADASEDTNEVAKAIEFYNLNGRDVICGLHTIHGRDNKDRTVVGFKGYAFSSTAFHNQIRRIAQGTKIYSISTKNFSECYIGIPSKVEQAKIASLLHLIDERIVTQNKIIYKLKSLIRGIMVELQKRGLSNGTWKKVLLSNVLTERNELNKSLYPVYSVSVIQGIVNQMEYLGRSFAASDTSKYHVVHYGDLIYTKSPTGSFPYGIIKQSYNQNEVAVSPLYGVYEPKTFSTGVFLHEYFKSELNTLNYLHPLVQKGAKNTINIANQRFLESYVAIPSNANELLAISKLLCSLNTKLEFLQNILKQSQGQKQYLLRQMFI</sequence>
<dbReference type="Gene3D" id="3.90.220.20">
    <property type="entry name" value="DNA methylase specificity domains"/>
    <property type="match status" value="2"/>
</dbReference>
<dbReference type="AlphaFoldDB" id="A0A7J5Q583"/>
<protein>
    <submittedName>
        <fullName evidence="3">Restriction endonuclease subunit S</fullName>
    </submittedName>
</protein>
<evidence type="ECO:0000256" key="1">
    <source>
        <dbReference type="ARBA" id="ARBA00022747"/>
    </source>
</evidence>
<name>A0A7J5Q583_9BACE</name>
<dbReference type="PANTHER" id="PTHR30408">
    <property type="entry name" value="TYPE-1 RESTRICTION ENZYME ECOKI SPECIFICITY PROTEIN"/>
    <property type="match status" value="1"/>
</dbReference>